<dbReference type="AlphaFoldDB" id="A0AA96CV46"/>
<protein>
    <recommendedName>
        <fullName evidence="2">Outer membrane protein beta-barrel domain-containing protein</fullName>
    </recommendedName>
</protein>
<name>A0AA96CV46_9BACT</name>
<evidence type="ECO:0008006" key="2">
    <source>
        <dbReference type="Google" id="ProtNLM"/>
    </source>
</evidence>
<sequence length="100" mass="11085">MANYDYLYGITDDFRVGGGAHLDLSKFENKGSASDGESWKLSDTGFAYGVQLAAIYDITKNVEFELGLSHTRHTAKLKVDDETDKLKYATSGYAAINFKF</sequence>
<proteinExistence type="predicted"/>
<dbReference type="Gene3D" id="2.40.160.20">
    <property type="match status" value="1"/>
</dbReference>
<organism evidence="1">
    <name type="scientific">Arcobacter sp. AZ-2023</name>
    <dbReference type="NCBI Taxonomy" id="3074453"/>
    <lineage>
        <taxon>Bacteria</taxon>
        <taxon>Pseudomonadati</taxon>
        <taxon>Campylobacterota</taxon>
        <taxon>Epsilonproteobacteria</taxon>
        <taxon>Campylobacterales</taxon>
        <taxon>Arcobacteraceae</taxon>
        <taxon>Arcobacter</taxon>
    </lineage>
</organism>
<dbReference type="SUPFAM" id="SSF56925">
    <property type="entry name" value="OMPA-like"/>
    <property type="match status" value="1"/>
</dbReference>
<accession>A0AA96CV46</accession>
<evidence type="ECO:0000313" key="1">
    <source>
        <dbReference type="EMBL" id="WNL16462.1"/>
    </source>
</evidence>
<dbReference type="EMBL" id="CP134846">
    <property type="protein sequence ID" value="WNL16462.1"/>
    <property type="molecule type" value="Genomic_DNA"/>
</dbReference>
<reference evidence="1" key="1">
    <citation type="submission" date="2023-09" db="EMBL/GenBank/DDBJ databases">
        <title>Arcobacter tbilisiensis sp. nov. isolated from chicken meat in Tbilisi, Georgia.</title>
        <authorList>
            <person name="Matthias R."/>
            <person name="Zautner A.E."/>
        </authorList>
    </citation>
    <scope>NUCLEOTIDE SEQUENCE</scope>
    <source>
        <strain evidence="1">LEO 107</strain>
    </source>
</reference>
<dbReference type="InterPro" id="IPR011250">
    <property type="entry name" value="OMP/PagP_B-barrel"/>
</dbReference>
<gene>
    <name evidence="1" type="ORF">RJG54_09630</name>
</gene>